<organism evidence="1 2">
    <name type="scientific">Dermatophagoides farinae</name>
    <name type="common">American house dust mite</name>
    <dbReference type="NCBI Taxonomy" id="6954"/>
    <lineage>
        <taxon>Eukaryota</taxon>
        <taxon>Metazoa</taxon>
        <taxon>Ecdysozoa</taxon>
        <taxon>Arthropoda</taxon>
        <taxon>Chelicerata</taxon>
        <taxon>Arachnida</taxon>
        <taxon>Acari</taxon>
        <taxon>Acariformes</taxon>
        <taxon>Sarcoptiformes</taxon>
        <taxon>Astigmata</taxon>
        <taxon>Psoroptidia</taxon>
        <taxon>Analgoidea</taxon>
        <taxon>Pyroglyphidae</taxon>
        <taxon>Dermatophagoidinae</taxon>
        <taxon>Dermatophagoides</taxon>
    </lineage>
</organism>
<dbReference type="Proteomes" id="UP000790347">
    <property type="component" value="Unassembled WGS sequence"/>
</dbReference>
<name>A0A922I3U6_DERFA</name>
<proteinExistence type="predicted"/>
<sequence length="68" mass="8078">MDGPQKYDIYYIINFYDDDHCALLLTLLLTIGDDGLFWCGIDFLVTIEYNYFHLDYLSWNLKKMTVLA</sequence>
<dbReference type="AlphaFoldDB" id="A0A922I3U6"/>
<keyword evidence="2" id="KW-1185">Reference proteome</keyword>
<evidence type="ECO:0000313" key="2">
    <source>
        <dbReference type="Proteomes" id="UP000790347"/>
    </source>
</evidence>
<protein>
    <submittedName>
        <fullName evidence="1">Uncharacterized protein</fullName>
    </submittedName>
</protein>
<reference evidence="1" key="1">
    <citation type="submission" date="2013-05" db="EMBL/GenBank/DDBJ databases">
        <authorList>
            <person name="Yim A.K.Y."/>
            <person name="Chan T.F."/>
            <person name="Ji K.M."/>
            <person name="Liu X.Y."/>
            <person name="Zhou J.W."/>
            <person name="Li R.Q."/>
            <person name="Yang K.Y."/>
            <person name="Li J."/>
            <person name="Li M."/>
            <person name="Law P.T.W."/>
            <person name="Wu Y.L."/>
            <person name="Cai Z.L."/>
            <person name="Qin H."/>
            <person name="Bao Y."/>
            <person name="Leung R.K.K."/>
            <person name="Ng P.K.S."/>
            <person name="Zou J."/>
            <person name="Zhong X.J."/>
            <person name="Ran P.X."/>
            <person name="Zhong N.S."/>
            <person name="Liu Z.G."/>
            <person name="Tsui S.K.W."/>
        </authorList>
    </citation>
    <scope>NUCLEOTIDE SEQUENCE</scope>
    <source>
        <strain evidence="1">Derf</strain>
        <tissue evidence="1">Whole organism</tissue>
    </source>
</reference>
<dbReference type="EMBL" id="ASGP02000003">
    <property type="protein sequence ID" value="KAH9517501.1"/>
    <property type="molecule type" value="Genomic_DNA"/>
</dbReference>
<gene>
    <name evidence="1" type="ORF">DERF_008174</name>
</gene>
<evidence type="ECO:0000313" key="1">
    <source>
        <dbReference type="EMBL" id="KAH9517501.1"/>
    </source>
</evidence>
<comment type="caution">
    <text evidence="1">The sequence shown here is derived from an EMBL/GenBank/DDBJ whole genome shotgun (WGS) entry which is preliminary data.</text>
</comment>
<reference evidence="1" key="2">
    <citation type="journal article" date="2022" name="Res Sq">
        <title>Comparative Genomics Reveals Insights into the Divergent Evolution of Astigmatic Mites and Household Pest Adaptations.</title>
        <authorList>
            <person name="Xiong Q."/>
            <person name="Wan A.T.-Y."/>
            <person name="Liu X.-Y."/>
            <person name="Fung C.S.-H."/>
            <person name="Xiao X."/>
            <person name="Malainual N."/>
            <person name="Hou J."/>
            <person name="Wang L."/>
            <person name="Wang M."/>
            <person name="Yang K."/>
            <person name="Cui Y."/>
            <person name="Leung E."/>
            <person name="Nong W."/>
            <person name="Shin S.-K."/>
            <person name="Au S."/>
            <person name="Jeong K.Y."/>
            <person name="Chew F.T."/>
            <person name="Hui J."/>
            <person name="Leung T.F."/>
            <person name="Tungtrongchitr A."/>
            <person name="Zhong N."/>
            <person name="Liu Z."/>
            <person name="Tsui S."/>
        </authorList>
    </citation>
    <scope>NUCLEOTIDE SEQUENCE</scope>
    <source>
        <strain evidence="1">Derf</strain>
        <tissue evidence="1">Whole organism</tissue>
    </source>
</reference>
<accession>A0A922I3U6</accession>